<keyword evidence="1" id="KW-0812">Transmembrane</keyword>
<feature type="transmembrane region" description="Helical" evidence="1">
    <location>
        <begin position="109"/>
        <end position="125"/>
    </location>
</feature>
<dbReference type="AlphaFoldDB" id="A0A1E5LEB1"/>
<comment type="caution">
    <text evidence="2">The sequence shown here is derived from an EMBL/GenBank/DDBJ whole genome shotgun (WGS) entry which is preliminary data.</text>
</comment>
<feature type="transmembrane region" description="Helical" evidence="1">
    <location>
        <begin position="78"/>
        <end position="97"/>
    </location>
</feature>
<reference evidence="2 3" key="1">
    <citation type="submission" date="2016-08" db="EMBL/GenBank/DDBJ databases">
        <title>Genome of Bacillus solimangrovi GH2-4.</title>
        <authorList>
            <person name="Lim S."/>
            <person name="Kim B.-C."/>
        </authorList>
    </citation>
    <scope>NUCLEOTIDE SEQUENCE [LARGE SCALE GENOMIC DNA]</scope>
    <source>
        <strain evidence="2 3">GH2-4</strain>
    </source>
</reference>
<accession>A0A1E5LEB1</accession>
<evidence type="ECO:0000256" key="1">
    <source>
        <dbReference type="SAM" id="Phobius"/>
    </source>
</evidence>
<sequence length="150" mass="17096">MNKKFLIPAGAFIILGILFLFFNIHSLNIQLIVLGISFIFFYVIVQGPQQEENFVWLFIGLLLIAFGFYFTLQNFPIFTHPGVLFIVIAIVFLGLLGHTLQIRSSSPHVLFWPAYCSTIFIIIALSTFFTFALWAALLIFIGIMILMLQN</sequence>
<protein>
    <submittedName>
        <fullName evidence="2">Uncharacterized protein</fullName>
    </submittedName>
</protein>
<organism evidence="2 3">
    <name type="scientific">Bacillus solimangrovi</name>
    <dbReference type="NCBI Taxonomy" id="1305675"/>
    <lineage>
        <taxon>Bacteria</taxon>
        <taxon>Bacillati</taxon>
        <taxon>Bacillota</taxon>
        <taxon>Bacilli</taxon>
        <taxon>Bacillales</taxon>
        <taxon>Bacillaceae</taxon>
        <taxon>Bacillus</taxon>
    </lineage>
</organism>
<name>A0A1E5LEB1_9BACI</name>
<dbReference type="EMBL" id="MJEH01000029">
    <property type="protein sequence ID" value="OEH92423.1"/>
    <property type="molecule type" value="Genomic_DNA"/>
</dbReference>
<proteinExistence type="predicted"/>
<evidence type="ECO:0000313" key="3">
    <source>
        <dbReference type="Proteomes" id="UP000095209"/>
    </source>
</evidence>
<feature type="transmembrane region" description="Helical" evidence="1">
    <location>
        <begin position="28"/>
        <end position="45"/>
    </location>
</feature>
<feature type="transmembrane region" description="Helical" evidence="1">
    <location>
        <begin position="131"/>
        <end position="148"/>
    </location>
</feature>
<evidence type="ECO:0000313" key="2">
    <source>
        <dbReference type="EMBL" id="OEH92423.1"/>
    </source>
</evidence>
<dbReference type="STRING" id="1305675.BFG57_16065"/>
<dbReference type="Proteomes" id="UP000095209">
    <property type="component" value="Unassembled WGS sequence"/>
</dbReference>
<keyword evidence="1" id="KW-1133">Transmembrane helix</keyword>
<feature type="transmembrane region" description="Helical" evidence="1">
    <location>
        <begin position="5"/>
        <end position="22"/>
    </location>
</feature>
<keyword evidence="1" id="KW-0472">Membrane</keyword>
<dbReference type="RefSeq" id="WP_069717572.1">
    <property type="nucleotide sequence ID" value="NZ_MJEH01000029.1"/>
</dbReference>
<keyword evidence="3" id="KW-1185">Reference proteome</keyword>
<feature type="transmembrane region" description="Helical" evidence="1">
    <location>
        <begin position="54"/>
        <end position="72"/>
    </location>
</feature>
<gene>
    <name evidence="2" type="ORF">BFG57_16065</name>
</gene>